<evidence type="ECO:0000313" key="1">
    <source>
        <dbReference type="EMBL" id="KIN95356.1"/>
    </source>
</evidence>
<dbReference type="HOGENOM" id="CLU_2027673_0_0_1"/>
<dbReference type="InParanoid" id="A0A0C3JCJ1"/>
<sequence>MGLECTSLGRSGIQITTDYYVCAEDRTALCFASASDVAVVQDLSVTMVERCTLERYNMDQPSFNSPRRLPRASDVAQYHVLRIIQRAYLSLLEAGVIKLSCSMIYHYMILVPSPGIPRLCTP</sequence>
<gene>
    <name evidence="1" type="ORF">M404DRAFT_316428</name>
</gene>
<dbReference type="EMBL" id="KN832069">
    <property type="protein sequence ID" value="KIN95356.1"/>
    <property type="molecule type" value="Genomic_DNA"/>
</dbReference>
<evidence type="ECO:0000313" key="2">
    <source>
        <dbReference type="Proteomes" id="UP000054217"/>
    </source>
</evidence>
<proteinExistence type="predicted"/>
<accession>A0A0C3JCJ1</accession>
<reference evidence="1 2" key="1">
    <citation type="submission" date="2014-04" db="EMBL/GenBank/DDBJ databases">
        <authorList>
            <consortium name="DOE Joint Genome Institute"/>
            <person name="Kuo A."/>
            <person name="Kohler A."/>
            <person name="Costa M.D."/>
            <person name="Nagy L.G."/>
            <person name="Floudas D."/>
            <person name="Copeland A."/>
            <person name="Barry K.W."/>
            <person name="Cichocki N."/>
            <person name="Veneault-Fourrey C."/>
            <person name="LaButti K."/>
            <person name="Lindquist E.A."/>
            <person name="Lipzen A."/>
            <person name="Lundell T."/>
            <person name="Morin E."/>
            <person name="Murat C."/>
            <person name="Sun H."/>
            <person name="Tunlid A."/>
            <person name="Henrissat B."/>
            <person name="Grigoriev I.V."/>
            <person name="Hibbett D.S."/>
            <person name="Martin F."/>
            <person name="Nordberg H.P."/>
            <person name="Cantor M.N."/>
            <person name="Hua S.X."/>
        </authorList>
    </citation>
    <scope>NUCLEOTIDE SEQUENCE [LARGE SCALE GENOMIC DNA]</scope>
    <source>
        <strain evidence="1 2">Marx 270</strain>
    </source>
</reference>
<protein>
    <submittedName>
        <fullName evidence="1">Uncharacterized protein</fullName>
    </submittedName>
</protein>
<name>A0A0C3JCJ1_PISTI</name>
<keyword evidence="2" id="KW-1185">Reference proteome</keyword>
<reference evidence="2" key="2">
    <citation type="submission" date="2015-01" db="EMBL/GenBank/DDBJ databases">
        <title>Evolutionary Origins and Diversification of the Mycorrhizal Mutualists.</title>
        <authorList>
            <consortium name="DOE Joint Genome Institute"/>
            <consortium name="Mycorrhizal Genomics Consortium"/>
            <person name="Kohler A."/>
            <person name="Kuo A."/>
            <person name="Nagy L.G."/>
            <person name="Floudas D."/>
            <person name="Copeland A."/>
            <person name="Barry K.W."/>
            <person name="Cichocki N."/>
            <person name="Veneault-Fourrey C."/>
            <person name="LaButti K."/>
            <person name="Lindquist E.A."/>
            <person name="Lipzen A."/>
            <person name="Lundell T."/>
            <person name="Morin E."/>
            <person name="Murat C."/>
            <person name="Riley R."/>
            <person name="Ohm R."/>
            <person name="Sun H."/>
            <person name="Tunlid A."/>
            <person name="Henrissat B."/>
            <person name="Grigoriev I.V."/>
            <person name="Hibbett D.S."/>
            <person name="Martin F."/>
        </authorList>
    </citation>
    <scope>NUCLEOTIDE SEQUENCE [LARGE SCALE GENOMIC DNA]</scope>
    <source>
        <strain evidence="2">Marx 270</strain>
    </source>
</reference>
<dbReference type="AlphaFoldDB" id="A0A0C3JCJ1"/>
<organism evidence="1 2">
    <name type="scientific">Pisolithus tinctorius Marx 270</name>
    <dbReference type="NCBI Taxonomy" id="870435"/>
    <lineage>
        <taxon>Eukaryota</taxon>
        <taxon>Fungi</taxon>
        <taxon>Dikarya</taxon>
        <taxon>Basidiomycota</taxon>
        <taxon>Agaricomycotina</taxon>
        <taxon>Agaricomycetes</taxon>
        <taxon>Agaricomycetidae</taxon>
        <taxon>Boletales</taxon>
        <taxon>Sclerodermatineae</taxon>
        <taxon>Pisolithaceae</taxon>
        <taxon>Pisolithus</taxon>
    </lineage>
</organism>
<dbReference type="Proteomes" id="UP000054217">
    <property type="component" value="Unassembled WGS sequence"/>
</dbReference>